<keyword evidence="3 7" id="KW-1003">Cell membrane</keyword>
<feature type="domain" description="Casparian strip membrane protein" evidence="8">
    <location>
        <begin position="52"/>
        <end position="196"/>
    </location>
</feature>
<evidence type="ECO:0000313" key="9">
    <source>
        <dbReference type="EMBL" id="KAF6165839.1"/>
    </source>
</evidence>
<dbReference type="EMBL" id="JACGCM010000816">
    <property type="protein sequence ID" value="KAF6165839.1"/>
    <property type="molecule type" value="Genomic_DNA"/>
</dbReference>
<proteinExistence type="inferred from homology"/>
<evidence type="ECO:0000256" key="7">
    <source>
        <dbReference type="RuleBase" id="RU361233"/>
    </source>
</evidence>
<evidence type="ECO:0000256" key="2">
    <source>
        <dbReference type="ARBA" id="ARBA00007651"/>
    </source>
</evidence>
<evidence type="ECO:0000256" key="4">
    <source>
        <dbReference type="ARBA" id="ARBA00022692"/>
    </source>
</evidence>
<comment type="similarity">
    <text evidence="2 7">Belongs to the Casparian strip membrane proteins (CASP) family.</text>
</comment>
<comment type="subunit">
    <text evidence="7">Homodimer and heterodimers.</text>
</comment>
<gene>
    <name evidence="9" type="ORF">GIB67_012736</name>
</gene>
<dbReference type="InterPro" id="IPR006459">
    <property type="entry name" value="CASP/CASPL"/>
</dbReference>
<keyword evidence="10" id="KW-1185">Reference proteome</keyword>
<dbReference type="PANTHER" id="PTHR36488:SF11">
    <property type="entry name" value="CASP-LIKE PROTEIN"/>
    <property type="match status" value="1"/>
</dbReference>
<dbReference type="InterPro" id="IPR044173">
    <property type="entry name" value="CASPL"/>
</dbReference>
<evidence type="ECO:0000256" key="5">
    <source>
        <dbReference type="ARBA" id="ARBA00022989"/>
    </source>
</evidence>
<evidence type="ECO:0000256" key="6">
    <source>
        <dbReference type="ARBA" id="ARBA00023136"/>
    </source>
</evidence>
<dbReference type="OrthoDB" id="753675at2759"/>
<keyword evidence="5 7" id="KW-1133">Transmembrane helix</keyword>
<evidence type="ECO:0000256" key="3">
    <source>
        <dbReference type="ARBA" id="ARBA00022475"/>
    </source>
</evidence>
<evidence type="ECO:0000256" key="1">
    <source>
        <dbReference type="ARBA" id="ARBA00004651"/>
    </source>
</evidence>
<reference evidence="9 10" key="1">
    <citation type="journal article" date="2020" name="IScience">
        <title>Genome Sequencing of the Endangered Kingdonia uniflora (Circaeasteraceae, Ranunculales) Reveals Potential Mechanisms of Evolutionary Specialization.</title>
        <authorList>
            <person name="Sun Y."/>
            <person name="Deng T."/>
            <person name="Zhang A."/>
            <person name="Moore M.J."/>
            <person name="Landis J.B."/>
            <person name="Lin N."/>
            <person name="Zhang H."/>
            <person name="Zhang X."/>
            <person name="Huang J."/>
            <person name="Zhang X."/>
            <person name="Sun H."/>
            <person name="Wang H."/>
        </authorList>
    </citation>
    <scope>NUCLEOTIDE SEQUENCE [LARGE SCALE GENOMIC DNA]</scope>
    <source>
        <strain evidence="9">TB1705</strain>
        <tissue evidence="9">Leaf</tissue>
    </source>
</reference>
<dbReference type="PANTHER" id="PTHR36488">
    <property type="entry name" value="CASP-LIKE PROTEIN 1U1"/>
    <property type="match status" value="1"/>
</dbReference>
<evidence type="ECO:0000313" key="10">
    <source>
        <dbReference type="Proteomes" id="UP000541444"/>
    </source>
</evidence>
<feature type="transmembrane region" description="Helical" evidence="7">
    <location>
        <begin position="190"/>
        <end position="211"/>
    </location>
</feature>
<comment type="subcellular location">
    <subcellularLocation>
        <location evidence="1 7">Cell membrane</location>
        <topology evidence="1 7">Multi-pass membrane protein</topology>
    </subcellularLocation>
</comment>
<dbReference type="InterPro" id="IPR006702">
    <property type="entry name" value="CASP_dom"/>
</dbReference>
<keyword evidence="6 7" id="KW-0472">Membrane</keyword>
<comment type="caution">
    <text evidence="9">The sequence shown here is derived from an EMBL/GenBank/DDBJ whole genome shotgun (WGS) entry which is preliminary data.</text>
</comment>
<organism evidence="9 10">
    <name type="scientific">Kingdonia uniflora</name>
    <dbReference type="NCBI Taxonomy" id="39325"/>
    <lineage>
        <taxon>Eukaryota</taxon>
        <taxon>Viridiplantae</taxon>
        <taxon>Streptophyta</taxon>
        <taxon>Embryophyta</taxon>
        <taxon>Tracheophyta</taxon>
        <taxon>Spermatophyta</taxon>
        <taxon>Magnoliopsida</taxon>
        <taxon>Ranunculales</taxon>
        <taxon>Circaeasteraceae</taxon>
        <taxon>Kingdonia</taxon>
    </lineage>
</organism>
<dbReference type="AlphaFoldDB" id="A0A7J7NF18"/>
<dbReference type="NCBIfam" id="TIGR01569">
    <property type="entry name" value="A_tha_TIGR01569"/>
    <property type="match status" value="1"/>
</dbReference>
<keyword evidence="4 7" id="KW-0812">Transmembrane</keyword>
<name>A0A7J7NF18_9MAGN</name>
<protein>
    <recommendedName>
        <fullName evidence="7">CASP-like protein</fullName>
    </recommendedName>
</protein>
<feature type="transmembrane region" description="Helical" evidence="7">
    <location>
        <begin position="136"/>
        <end position="163"/>
    </location>
</feature>
<dbReference type="GO" id="GO:0005886">
    <property type="term" value="C:plasma membrane"/>
    <property type="evidence" value="ECO:0007669"/>
    <property type="project" value="UniProtKB-SubCell"/>
</dbReference>
<feature type="transmembrane region" description="Helical" evidence="7">
    <location>
        <begin position="58"/>
        <end position="80"/>
    </location>
</feature>
<evidence type="ECO:0000259" key="8">
    <source>
        <dbReference type="Pfam" id="PF04535"/>
    </source>
</evidence>
<dbReference type="Pfam" id="PF04535">
    <property type="entry name" value="CASP_dom"/>
    <property type="match status" value="1"/>
</dbReference>
<sequence>MANSGSTSITIKDTKPSDVKGKSAAAAAAKPTVVVATTKAIKHAKGRRVKKGAAVLDFFLRLVALAASLVATITLGTASQTLPFVTNYFQFKATFEDLPAMLYFVIVFAIASVYLFLSLPFSFISCIRPHKGGARVFLLICDTVMVALTASAASAATAIVYLAHTGNSRANWIAICEQFNEYCQGISGSMVPAFIATGILILLVVMSALVLRKI</sequence>
<feature type="transmembrane region" description="Helical" evidence="7">
    <location>
        <begin position="100"/>
        <end position="124"/>
    </location>
</feature>
<dbReference type="Proteomes" id="UP000541444">
    <property type="component" value="Unassembled WGS sequence"/>
</dbReference>
<accession>A0A7J7NF18</accession>